<dbReference type="AlphaFoldDB" id="A0A9X1QGY9"/>
<dbReference type="Proteomes" id="UP001139410">
    <property type="component" value="Unassembled WGS sequence"/>
</dbReference>
<evidence type="ECO:0000259" key="1">
    <source>
        <dbReference type="Pfam" id="PF00483"/>
    </source>
</evidence>
<dbReference type="EMBL" id="JAKFGM010000001">
    <property type="protein sequence ID" value="MCF2513478.1"/>
    <property type="molecule type" value="Genomic_DNA"/>
</dbReference>
<dbReference type="InterPro" id="IPR054566">
    <property type="entry name" value="ManC/GMP-like_b-helix"/>
</dbReference>
<keyword evidence="4" id="KW-1185">Reference proteome</keyword>
<dbReference type="GO" id="GO:0004475">
    <property type="term" value="F:mannose-1-phosphate guanylyltransferase (GTP) activity"/>
    <property type="evidence" value="ECO:0007669"/>
    <property type="project" value="InterPro"/>
</dbReference>
<dbReference type="Pfam" id="PF00483">
    <property type="entry name" value="NTP_transferase"/>
    <property type="match status" value="1"/>
</dbReference>
<comment type="caution">
    <text evidence="3">The sequence shown here is derived from an EMBL/GenBank/DDBJ whole genome shotgun (WGS) entry which is preliminary data.</text>
</comment>
<proteinExistence type="predicted"/>
<dbReference type="GO" id="GO:0009298">
    <property type="term" value="P:GDP-mannose biosynthetic process"/>
    <property type="evidence" value="ECO:0007669"/>
    <property type="project" value="TreeGrafter"/>
</dbReference>
<dbReference type="SUPFAM" id="SSF159283">
    <property type="entry name" value="Guanosine diphospho-D-mannose pyrophosphorylase/mannose-6-phosphate isomerase linker domain"/>
    <property type="match status" value="1"/>
</dbReference>
<dbReference type="PANTHER" id="PTHR46390">
    <property type="entry name" value="MANNOSE-1-PHOSPHATE GUANYLYLTRANSFERASE"/>
    <property type="match status" value="1"/>
</dbReference>
<evidence type="ECO:0000313" key="3">
    <source>
        <dbReference type="EMBL" id="MCF2513478.1"/>
    </source>
</evidence>
<keyword evidence="3" id="KW-0808">Transferase</keyword>
<accession>A0A9X1QGY9</accession>
<dbReference type="SUPFAM" id="SSF53448">
    <property type="entry name" value="Nucleotide-diphospho-sugar transferases"/>
    <property type="match status" value="1"/>
</dbReference>
<organism evidence="3 4">
    <name type="scientific">Sphingomonas cremea</name>
    <dbReference type="NCBI Taxonomy" id="2904799"/>
    <lineage>
        <taxon>Bacteria</taxon>
        <taxon>Pseudomonadati</taxon>
        <taxon>Pseudomonadota</taxon>
        <taxon>Alphaproteobacteria</taxon>
        <taxon>Sphingomonadales</taxon>
        <taxon>Sphingomonadaceae</taxon>
        <taxon>Sphingomonas</taxon>
    </lineage>
</organism>
<evidence type="ECO:0000259" key="2">
    <source>
        <dbReference type="Pfam" id="PF22640"/>
    </source>
</evidence>
<dbReference type="RefSeq" id="WP_235065989.1">
    <property type="nucleotide sequence ID" value="NZ_JAKFGM010000001.1"/>
</dbReference>
<protein>
    <submittedName>
        <fullName evidence="3">NTP transferase domain-containing protein</fullName>
    </submittedName>
</protein>
<reference evidence="3" key="1">
    <citation type="submission" date="2022-01" db="EMBL/GenBank/DDBJ databases">
        <authorList>
            <person name="Jo J.-H."/>
            <person name="Im W.-T."/>
        </authorList>
    </citation>
    <scope>NUCLEOTIDE SEQUENCE</scope>
    <source>
        <strain evidence="3">G124</strain>
    </source>
</reference>
<dbReference type="Pfam" id="PF22640">
    <property type="entry name" value="ManC_GMP_beta-helix"/>
    <property type="match status" value="1"/>
</dbReference>
<gene>
    <name evidence="3" type="ORF">LVY65_00120</name>
</gene>
<dbReference type="InterPro" id="IPR051161">
    <property type="entry name" value="Mannose-6P_isomerase_type2"/>
</dbReference>
<feature type="domain" description="Nucleotidyl transferase" evidence="1">
    <location>
        <begin position="12"/>
        <end position="282"/>
    </location>
</feature>
<dbReference type="InterPro" id="IPR005835">
    <property type="entry name" value="NTP_transferase_dom"/>
</dbReference>
<dbReference type="InterPro" id="IPR029044">
    <property type="entry name" value="Nucleotide-diphossugar_trans"/>
</dbReference>
<sequence>MSVSHGERPIRPVILAGGAGTRLWPLSTAERPKHLIPLIGEQNLFEQTLERFGDAFAPPIVVANQAQELELRTMVGAGASIILEPMKRDSAAAIALAAMLANEDEILLVCPSDHHIGDVEAFHNAIALARPEAEAGKIVTFGIEPDHPATGFGYIAGGKGEGVRPVARFVEKPQIERAEAMLAEGGHYWNAGIFLASAATWREELLRHAPGILEAATEALEQGKRDGPLIRIAEAPFARSPAKSIDYAVMEQSDRVAVVPVSMGWSDVGSWTAVFDASVKDEGGNVVVGNALVLDSHANLIRSDGPRIAAIGVDDLVIIASGDSVLVTRLSHSQRVKEAAEWFERERVDGKASDRK</sequence>
<name>A0A9X1QGY9_9SPHN</name>
<feature type="domain" description="MannoseP isomerase/GMP-like beta-helix" evidence="2">
    <location>
        <begin position="289"/>
        <end position="338"/>
    </location>
</feature>
<evidence type="ECO:0000313" key="4">
    <source>
        <dbReference type="Proteomes" id="UP001139410"/>
    </source>
</evidence>
<dbReference type="CDD" id="cd02509">
    <property type="entry name" value="GDP-M1P_Guanylyltransferase"/>
    <property type="match status" value="1"/>
</dbReference>
<dbReference type="InterPro" id="IPR049577">
    <property type="entry name" value="GMPP_N"/>
</dbReference>
<dbReference type="Gene3D" id="3.90.550.10">
    <property type="entry name" value="Spore Coat Polysaccharide Biosynthesis Protein SpsA, Chain A"/>
    <property type="match status" value="1"/>
</dbReference>
<dbReference type="PANTHER" id="PTHR46390:SF1">
    <property type="entry name" value="MANNOSE-1-PHOSPHATE GUANYLYLTRANSFERASE"/>
    <property type="match status" value="1"/>
</dbReference>